<gene>
    <name evidence="1" type="ORF">A3Q56_03834</name>
</gene>
<sequence>MFGLLFLFPHNLATSSGSTNLNSPSRLSHDINEEFALSDNNSNRNCHNCVCCPKYHV</sequence>
<comment type="caution">
    <text evidence="1">The sequence shown here is derived from an EMBL/GenBank/DDBJ whole genome shotgun (WGS) entry which is preliminary data.</text>
</comment>
<dbReference type="Proteomes" id="UP000078046">
    <property type="component" value="Unassembled WGS sequence"/>
</dbReference>
<protein>
    <submittedName>
        <fullName evidence="1">Uncharacterized protein</fullName>
    </submittedName>
</protein>
<organism evidence="1 2">
    <name type="scientific">Intoshia linei</name>
    <dbReference type="NCBI Taxonomy" id="1819745"/>
    <lineage>
        <taxon>Eukaryota</taxon>
        <taxon>Metazoa</taxon>
        <taxon>Spiralia</taxon>
        <taxon>Lophotrochozoa</taxon>
        <taxon>Mesozoa</taxon>
        <taxon>Orthonectida</taxon>
        <taxon>Rhopaluridae</taxon>
        <taxon>Intoshia</taxon>
    </lineage>
</organism>
<accession>A0A177B488</accession>
<reference evidence="1 2" key="1">
    <citation type="submission" date="2016-04" db="EMBL/GenBank/DDBJ databases">
        <title>The genome of Intoshia linei affirms orthonectids as highly simplified spiralians.</title>
        <authorList>
            <person name="Mikhailov K.V."/>
            <person name="Slusarev G.S."/>
            <person name="Nikitin M.A."/>
            <person name="Logacheva M.D."/>
            <person name="Penin A."/>
            <person name="Aleoshin V."/>
            <person name="Panchin Y.V."/>
        </authorList>
    </citation>
    <scope>NUCLEOTIDE SEQUENCE [LARGE SCALE GENOMIC DNA]</scope>
    <source>
        <strain evidence="1">Intl2013</strain>
        <tissue evidence="1">Whole animal</tissue>
    </source>
</reference>
<dbReference type="EMBL" id="LWCA01000447">
    <property type="protein sequence ID" value="OAF68433.1"/>
    <property type="molecule type" value="Genomic_DNA"/>
</dbReference>
<evidence type="ECO:0000313" key="2">
    <source>
        <dbReference type="Proteomes" id="UP000078046"/>
    </source>
</evidence>
<keyword evidence="2" id="KW-1185">Reference proteome</keyword>
<evidence type="ECO:0000313" key="1">
    <source>
        <dbReference type="EMBL" id="OAF68433.1"/>
    </source>
</evidence>
<proteinExistence type="predicted"/>
<dbReference type="AlphaFoldDB" id="A0A177B488"/>
<name>A0A177B488_9BILA</name>